<feature type="region of interest" description="Disordered" evidence="1">
    <location>
        <begin position="1"/>
        <end position="48"/>
    </location>
</feature>
<dbReference type="AlphaFoldDB" id="A0A1X6XH68"/>
<evidence type="ECO:0000256" key="1">
    <source>
        <dbReference type="SAM" id="MobiDB-lite"/>
    </source>
</evidence>
<name>A0A1X6XH68_9MICO</name>
<dbReference type="EMBL" id="FWFF01000017">
    <property type="protein sequence ID" value="SLM98634.1"/>
    <property type="molecule type" value="Genomic_DNA"/>
</dbReference>
<evidence type="ECO:0000313" key="2">
    <source>
        <dbReference type="EMBL" id="SLM98634.1"/>
    </source>
</evidence>
<organism evidence="2 3">
    <name type="scientific">Brevibacterium yomogidense</name>
    <dbReference type="NCBI Taxonomy" id="946573"/>
    <lineage>
        <taxon>Bacteria</taxon>
        <taxon>Bacillati</taxon>
        <taxon>Actinomycetota</taxon>
        <taxon>Actinomycetes</taxon>
        <taxon>Micrococcales</taxon>
        <taxon>Brevibacteriaceae</taxon>
        <taxon>Brevibacterium</taxon>
    </lineage>
</organism>
<accession>A0A1X6XH68</accession>
<keyword evidence="3" id="KW-1185">Reference proteome</keyword>
<protein>
    <submittedName>
        <fullName evidence="2">Uncharacterized protein</fullName>
    </submittedName>
</protein>
<gene>
    <name evidence="2" type="ORF">FM105_09205</name>
</gene>
<dbReference type="Proteomes" id="UP000196581">
    <property type="component" value="Unassembled WGS sequence"/>
</dbReference>
<proteinExistence type="predicted"/>
<reference evidence="3" key="1">
    <citation type="submission" date="2017-02" db="EMBL/GenBank/DDBJ databases">
        <authorList>
            <person name="Dridi B."/>
        </authorList>
    </citation>
    <scope>NUCLEOTIDE SEQUENCE [LARGE SCALE GENOMIC DNA]</scope>
    <source>
        <strain evidence="3">B Co 03.10</strain>
    </source>
</reference>
<sequence length="219" mass="22637">MVEVFHEARTRSYDQCMSDAQAPRSSDAAPPATAPPATGSPDGAAPIERATGLDWPTIAAAFNDAGGAALTHAELARTVEPLFTDRVDNAGWWAQGATVVYEQSIGRRVAGQSSAGDFQVAASRTLPGAGGELRARAVAEVLAAEHLAGLSVGSGGRESDTPKRLYWRTGLGGGAKLAVSVEPKADDRCLVTLTATGLDSQEQREEVRTALRAVVGALG</sequence>
<feature type="compositionally biased region" description="Basic and acidic residues" evidence="1">
    <location>
        <begin position="1"/>
        <end position="12"/>
    </location>
</feature>
<feature type="compositionally biased region" description="Low complexity" evidence="1">
    <location>
        <begin position="18"/>
        <end position="46"/>
    </location>
</feature>
<evidence type="ECO:0000313" key="3">
    <source>
        <dbReference type="Proteomes" id="UP000196581"/>
    </source>
</evidence>